<reference evidence="13" key="2">
    <citation type="submission" date="2018-04" db="EMBL/GenBank/DDBJ databases">
        <authorList>
            <person name="Illikoud N."/>
        </authorList>
    </citation>
    <scope>NUCLEOTIDE SEQUENCE [LARGE SCALE GENOMIC DNA]</scope>
</reference>
<comment type="function">
    <text evidence="7">Modulates transcription in response to changes in cellular NADH/NAD(+) redox state.</text>
</comment>
<dbReference type="NCBIfam" id="NF003989">
    <property type="entry name" value="PRK05472.1-3"/>
    <property type="match status" value="1"/>
</dbReference>
<evidence type="ECO:0000256" key="1">
    <source>
        <dbReference type="ARBA" id="ARBA00022490"/>
    </source>
</evidence>
<sequence length="221" mass="24627">MFNKYPDIPKASAKRMGLYYQYVKTLENNQIDRVSSKEISKDLRIEAATVRRDLSYFGALGKKGYGYSVESLMTFFEDLFSDTHSRLMAVVGMDLLGKSLLHYPSFSAANMSVSCAFDFTDNEVGTIENGVPIYSISDFKKIIEEKQIETLLIACSGDEATQLMGKIPGTSITTILNFSAVAIHAPKTVLVRTIDFAEELQILFSLNSRVQTLASQLEKTE</sequence>
<comment type="subcellular location">
    <subcellularLocation>
        <location evidence="7">Cytoplasm</location>
    </subcellularLocation>
</comment>
<dbReference type="PANTHER" id="PTHR35786">
    <property type="entry name" value="REDOX-SENSING TRANSCRIPTIONAL REPRESSOR REX"/>
    <property type="match status" value="1"/>
</dbReference>
<dbReference type="InterPro" id="IPR009718">
    <property type="entry name" value="Rex_DNA-bd_C_dom"/>
</dbReference>
<dbReference type="Gene3D" id="1.10.10.10">
    <property type="entry name" value="Winged helix-like DNA-binding domain superfamily/Winged helix DNA-binding domain"/>
    <property type="match status" value="1"/>
</dbReference>
<evidence type="ECO:0000259" key="9">
    <source>
        <dbReference type="Pfam" id="PF06971"/>
    </source>
</evidence>
<evidence type="ECO:0000259" key="8">
    <source>
        <dbReference type="Pfam" id="PF02629"/>
    </source>
</evidence>
<keyword evidence="5 7" id="KW-0238">DNA-binding</keyword>
<dbReference type="EMBL" id="CP023483">
    <property type="protein sequence ID" value="ATF25387.1"/>
    <property type="molecule type" value="Genomic_DNA"/>
</dbReference>
<feature type="domain" description="CoA-binding" evidence="8">
    <location>
        <begin position="88"/>
        <end position="180"/>
    </location>
</feature>
<dbReference type="InterPro" id="IPR022876">
    <property type="entry name" value="Tscrpt_rep_Rex"/>
</dbReference>
<dbReference type="InterPro" id="IPR036291">
    <property type="entry name" value="NAD(P)-bd_dom_sf"/>
</dbReference>
<dbReference type="KEGG" id="bths:CNY62_02690"/>
<reference evidence="10 12" key="1">
    <citation type="submission" date="2017-09" db="EMBL/GenBank/DDBJ databases">
        <title>Complete Genome Sequences of Two Strains of the Meat Spoilage Bacterium Brochothrix thermosphacta Isolated from Ground Chicken.</title>
        <authorList>
            <person name="Paoli G.C."/>
            <person name="Wijey C."/>
            <person name="Chen C.-Y."/>
            <person name="Nguyen L."/>
            <person name="Yan X."/>
            <person name="Irwin P.L."/>
        </authorList>
    </citation>
    <scope>NUCLEOTIDE SEQUENCE [LARGE SCALE GENOMIC DNA]</scope>
    <source>
        <strain evidence="10 12">BI</strain>
    </source>
</reference>
<dbReference type="GO" id="GO:0003677">
    <property type="term" value="F:DNA binding"/>
    <property type="evidence" value="ECO:0007669"/>
    <property type="project" value="UniProtKB-UniRule"/>
</dbReference>
<evidence type="ECO:0000256" key="4">
    <source>
        <dbReference type="ARBA" id="ARBA00023027"/>
    </source>
</evidence>
<dbReference type="GO" id="GO:0003700">
    <property type="term" value="F:DNA-binding transcription factor activity"/>
    <property type="evidence" value="ECO:0007669"/>
    <property type="project" value="UniProtKB-UniRule"/>
</dbReference>
<evidence type="ECO:0000256" key="2">
    <source>
        <dbReference type="ARBA" id="ARBA00022491"/>
    </source>
</evidence>
<evidence type="ECO:0000256" key="3">
    <source>
        <dbReference type="ARBA" id="ARBA00023015"/>
    </source>
</evidence>
<evidence type="ECO:0000256" key="6">
    <source>
        <dbReference type="ARBA" id="ARBA00023163"/>
    </source>
</evidence>
<evidence type="ECO:0000256" key="5">
    <source>
        <dbReference type="ARBA" id="ARBA00023125"/>
    </source>
</evidence>
<dbReference type="OrthoDB" id="9784760at2"/>
<evidence type="ECO:0000313" key="12">
    <source>
        <dbReference type="Proteomes" id="UP000243591"/>
    </source>
</evidence>
<dbReference type="AlphaFoldDB" id="A0A291BVY3"/>
<dbReference type="STRING" id="2756.BFR44_01195"/>
<dbReference type="SUPFAM" id="SSF46785">
    <property type="entry name" value="Winged helix' DNA-binding domain"/>
    <property type="match status" value="1"/>
</dbReference>
<dbReference type="GO" id="GO:0005737">
    <property type="term" value="C:cytoplasm"/>
    <property type="evidence" value="ECO:0007669"/>
    <property type="project" value="UniProtKB-SubCell"/>
</dbReference>
<keyword evidence="2 7" id="KW-0678">Repressor</keyword>
<organism evidence="10 12">
    <name type="scientific">Brochothrix thermosphacta</name>
    <name type="common">Microbacterium thermosphactum</name>
    <dbReference type="NCBI Taxonomy" id="2756"/>
    <lineage>
        <taxon>Bacteria</taxon>
        <taxon>Bacillati</taxon>
        <taxon>Bacillota</taxon>
        <taxon>Bacilli</taxon>
        <taxon>Bacillales</taxon>
        <taxon>Listeriaceae</taxon>
        <taxon>Brochothrix</taxon>
    </lineage>
</organism>
<dbReference type="EMBL" id="OUNC01000023">
    <property type="protein sequence ID" value="SPP28739.1"/>
    <property type="molecule type" value="Genomic_DNA"/>
</dbReference>
<keyword evidence="4 7" id="KW-0520">NAD</keyword>
<keyword evidence="6 7" id="KW-0804">Transcription</keyword>
<dbReference type="SUPFAM" id="SSF51735">
    <property type="entry name" value="NAD(P)-binding Rossmann-fold domains"/>
    <property type="match status" value="1"/>
</dbReference>
<protein>
    <recommendedName>
        <fullName evidence="7">Redox-sensing transcriptional repressor Rex</fullName>
    </recommendedName>
</protein>
<keyword evidence="12" id="KW-1185">Reference proteome</keyword>
<dbReference type="InterPro" id="IPR036388">
    <property type="entry name" value="WH-like_DNA-bd_sf"/>
</dbReference>
<dbReference type="RefSeq" id="WP_051457328.1">
    <property type="nucleotide sequence ID" value="NZ_CBCPJR010000004.1"/>
</dbReference>
<evidence type="ECO:0000313" key="13">
    <source>
        <dbReference type="Proteomes" id="UP000270190"/>
    </source>
</evidence>
<dbReference type="InterPro" id="IPR036390">
    <property type="entry name" value="WH_DNA-bd_sf"/>
</dbReference>
<gene>
    <name evidence="7 11" type="primary">rex</name>
    <name evidence="11" type="ORF">BTBSAS_30057</name>
    <name evidence="10" type="ORF">CNY62_02690</name>
</gene>
<feature type="domain" description="Rex DNA-binding C-terminal" evidence="9">
    <location>
        <begin position="7"/>
        <end position="55"/>
    </location>
</feature>
<comment type="subunit">
    <text evidence="7">Homodimer.</text>
</comment>
<dbReference type="Pfam" id="PF02629">
    <property type="entry name" value="CoA_binding"/>
    <property type="match status" value="1"/>
</dbReference>
<evidence type="ECO:0000256" key="7">
    <source>
        <dbReference type="HAMAP-Rule" id="MF_01131"/>
    </source>
</evidence>
<proteinExistence type="inferred from homology"/>
<evidence type="ECO:0000313" key="10">
    <source>
        <dbReference type="EMBL" id="ATF25387.1"/>
    </source>
</evidence>
<dbReference type="PANTHER" id="PTHR35786:SF1">
    <property type="entry name" value="REDOX-SENSING TRANSCRIPTIONAL REPRESSOR REX 1"/>
    <property type="match status" value="1"/>
</dbReference>
<reference evidence="11" key="3">
    <citation type="submission" date="2018-04" db="EMBL/GenBank/DDBJ databases">
        <authorList>
            <person name="Go L.Y."/>
            <person name="Mitchell J.A."/>
        </authorList>
    </citation>
    <scope>NUCLEOTIDE SEQUENCE</scope>
    <source>
        <strain evidence="11">BSAS1 3</strain>
    </source>
</reference>
<name>A0A291BVY3_BROTH</name>
<dbReference type="NCBIfam" id="NF003995">
    <property type="entry name" value="PRK05472.2-4"/>
    <property type="match status" value="1"/>
</dbReference>
<dbReference type="GO" id="GO:0045892">
    <property type="term" value="P:negative regulation of DNA-templated transcription"/>
    <property type="evidence" value="ECO:0007669"/>
    <property type="project" value="InterPro"/>
</dbReference>
<dbReference type="Proteomes" id="UP000243591">
    <property type="component" value="Chromosome"/>
</dbReference>
<keyword evidence="1 7" id="KW-0963">Cytoplasm</keyword>
<feature type="DNA-binding region" description="H-T-H motif" evidence="7">
    <location>
        <begin position="18"/>
        <end position="57"/>
    </location>
</feature>
<dbReference type="NCBIfam" id="NF003994">
    <property type="entry name" value="PRK05472.2-3"/>
    <property type="match status" value="1"/>
</dbReference>
<dbReference type="GO" id="GO:0051775">
    <property type="term" value="P:response to redox state"/>
    <property type="evidence" value="ECO:0007669"/>
    <property type="project" value="InterPro"/>
</dbReference>
<evidence type="ECO:0000313" key="11">
    <source>
        <dbReference type="EMBL" id="SPP28739.1"/>
    </source>
</evidence>
<dbReference type="InterPro" id="IPR003781">
    <property type="entry name" value="CoA-bd"/>
</dbReference>
<comment type="similarity">
    <text evidence="7">Belongs to the transcriptional regulatory Rex family.</text>
</comment>
<dbReference type="Gene3D" id="3.40.50.720">
    <property type="entry name" value="NAD(P)-binding Rossmann-like Domain"/>
    <property type="match status" value="1"/>
</dbReference>
<comment type="caution">
    <text evidence="7">Lacks conserved residue(s) required for the propagation of feature annotation.</text>
</comment>
<dbReference type="Pfam" id="PF06971">
    <property type="entry name" value="Put_DNA-bind_N"/>
    <property type="match status" value="1"/>
</dbReference>
<dbReference type="Proteomes" id="UP000270190">
    <property type="component" value="Unassembled WGS sequence"/>
</dbReference>
<accession>A0A291BVY3</accession>
<dbReference type="HAMAP" id="MF_01131">
    <property type="entry name" value="Rex"/>
    <property type="match status" value="1"/>
</dbReference>
<keyword evidence="3 7" id="KW-0805">Transcription regulation</keyword>